<dbReference type="InterPro" id="IPR040362">
    <property type="entry name" value="RELCH"/>
</dbReference>
<evidence type="ECO:0000313" key="4">
    <source>
        <dbReference type="Proteomes" id="UP000712281"/>
    </source>
</evidence>
<dbReference type="GO" id="GO:0055037">
    <property type="term" value="C:recycling endosome"/>
    <property type="evidence" value="ECO:0007669"/>
    <property type="project" value="TreeGrafter"/>
</dbReference>
<comment type="caution">
    <text evidence="3">The sequence shown here is derived from an EMBL/GenBank/DDBJ whole genome shotgun (WGS) entry which is preliminary data.</text>
</comment>
<feature type="compositionally biased region" description="Low complexity" evidence="2">
    <location>
        <begin position="310"/>
        <end position="323"/>
    </location>
</feature>
<feature type="compositionally biased region" description="Basic residues" evidence="2">
    <location>
        <begin position="276"/>
        <end position="293"/>
    </location>
</feature>
<feature type="coiled-coil region" evidence="1">
    <location>
        <begin position="77"/>
        <end position="104"/>
    </location>
</feature>
<accession>A0A8S9KTP8</accession>
<dbReference type="PANTHER" id="PTHR32059">
    <property type="entry name" value="RAB11-BINDING PROTEIN RELCH"/>
    <property type="match status" value="1"/>
</dbReference>
<dbReference type="AlphaFoldDB" id="A0A8S9KTP8"/>
<dbReference type="GO" id="GO:0032367">
    <property type="term" value="P:intracellular cholesterol transport"/>
    <property type="evidence" value="ECO:0007669"/>
    <property type="project" value="InterPro"/>
</dbReference>
<evidence type="ECO:0000256" key="2">
    <source>
        <dbReference type="SAM" id="MobiDB-lite"/>
    </source>
</evidence>
<proteinExistence type="predicted"/>
<reference evidence="3" key="1">
    <citation type="submission" date="2019-12" db="EMBL/GenBank/DDBJ databases">
        <title>Genome sequencing and annotation of Brassica cretica.</title>
        <authorList>
            <person name="Studholme D.J."/>
            <person name="Sarris P.F."/>
        </authorList>
    </citation>
    <scope>NUCLEOTIDE SEQUENCE</scope>
    <source>
        <strain evidence="3">PFS-001/15</strain>
        <tissue evidence="3">Leaf</tissue>
    </source>
</reference>
<dbReference type="PANTHER" id="PTHR32059:SF0">
    <property type="entry name" value="RAB11-BINDING PROTEIN RELCH"/>
    <property type="match status" value="1"/>
</dbReference>
<evidence type="ECO:0000256" key="1">
    <source>
        <dbReference type="SAM" id="Coils"/>
    </source>
</evidence>
<keyword evidence="1" id="KW-0175">Coiled coil</keyword>
<dbReference type="InterPro" id="IPR006594">
    <property type="entry name" value="LisH"/>
</dbReference>
<dbReference type="GO" id="GO:0005802">
    <property type="term" value="C:trans-Golgi network"/>
    <property type="evidence" value="ECO:0007669"/>
    <property type="project" value="InterPro"/>
</dbReference>
<feature type="compositionally biased region" description="Basic and acidic residues" evidence="2">
    <location>
        <begin position="297"/>
        <end position="308"/>
    </location>
</feature>
<feature type="compositionally biased region" description="Polar residues" evidence="2">
    <location>
        <begin position="251"/>
        <end position="271"/>
    </location>
</feature>
<dbReference type="PROSITE" id="PS50896">
    <property type="entry name" value="LISH"/>
    <property type="match status" value="2"/>
</dbReference>
<evidence type="ECO:0000313" key="3">
    <source>
        <dbReference type="EMBL" id="KAF2597091.1"/>
    </source>
</evidence>
<dbReference type="SMART" id="SM00667">
    <property type="entry name" value="LisH"/>
    <property type="match status" value="2"/>
</dbReference>
<organism evidence="3 4">
    <name type="scientific">Brassica cretica</name>
    <name type="common">Mustard</name>
    <dbReference type="NCBI Taxonomy" id="69181"/>
    <lineage>
        <taxon>Eukaryota</taxon>
        <taxon>Viridiplantae</taxon>
        <taxon>Streptophyta</taxon>
        <taxon>Embryophyta</taxon>
        <taxon>Tracheophyta</taxon>
        <taxon>Spermatophyta</taxon>
        <taxon>Magnoliopsida</taxon>
        <taxon>eudicotyledons</taxon>
        <taxon>Gunneridae</taxon>
        <taxon>Pentapetalae</taxon>
        <taxon>rosids</taxon>
        <taxon>malvids</taxon>
        <taxon>Brassicales</taxon>
        <taxon>Brassicaceae</taxon>
        <taxon>Brassiceae</taxon>
        <taxon>Brassica</taxon>
    </lineage>
</organism>
<dbReference type="EMBL" id="QGKW02000717">
    <property type="protein sequence ID" value="KAF2597091.1"/>
    <property type="molecule type" value="Genomic_DNA"/>
</dbReference>
<sequence length="353" mass="40692">MDAERSSLCNFVVNFLMEENYLLTAFELLHELLDDGRDAQTIRLKEFFSDPSRFPPDQISRYNSIRVADPQSLLAEKEALSEKLAISEYELRLAQEDIARLKAEGQKKSDCSIDKLKELEADEFGDNRPEIQRKKKDFSFTDIGPLKNNERRDLNCAVKEYLLLAGYRLTAMTFYEEVTDQNLDVWQDSPACVPDALRYYYYQYLSSTSEAAEEEPAMDDDGETLTATTRKREEIEREEAEENRKEALLASTESLQPNFNRSNVTQKQISKLQELHKRRMKIKANSKKPKAKQQSRAVEDGESSKILKESTTSSSSSSTTTTTLEQQPAAPMKPQKLYWGLDTKERWERKANM</sequence>
<protein>
    <recommendedName>
        <fullName evidence="5">LisH domain-containing protein</fullName>
    </recommendedName>
</protein>
<gene>
    <name evidence="3" type="ORF">F2Q68_00007389</name>
</gene>
<feature type="compositionally biased region" description="Acidic residues" evidence="2">
    <location>
        <begin position="211"/>
        <end position="223"/>
    </location>
</feature>
<evidence type="ECO:0008006" key="5">
    <source>
        <dbReference type="Google" id="ProtNLM"/>
    </source>
</evidence>
<dbReference type="Proteomes" id="UP000712281">
    <property type="component" value="Unassembled WGS sequence"/>
</dbReference>
<feature type="region of interest" description="Disordered" evidence="2">
    <location>
        <begin position="210"/>
        <end position="341"/>
    </location>
</feature>
<name>A0A8S9KTP8_BRACR</name>